<dbReference type="OrthoDB" id="5242879at2"/>
<dbReference type="SUPFAM" id="SSF63817">
    <property type="entry name" value="Sortase"/>
    <property type="match status" value="1"/>
</dbReference>
<dbReference type="GO" id="GO:0016787">
    <property type="term" value="F:hydrolase activity"/>
    <property type="evidence" value="ECO:0007669"/>
    <property type="project" value="UniProtKB-KW"/>
</dbReference>
<dbReference type="AlphaFoldDB" id="C7Q2A2"/>
<evidence type="ECO:0000256" key="1">
    <source>
        <dbReference type="ARBA" id="ARBA00022801"/>
    </source>
</evidence>
<dbReference type="CDD" id="cd05830">
    <property type="entry name" value="Sortase_E"/>
    <property type="match status" value="1"/>
</dbReference>
<keyword evidence="1" id="KW-0378">Hydrolase</keyword>
<evidence type="ECO:0000313" key="4">
    <source>
        <dbReference type="EMBL" id="ACU77639.1"/>
    </source>
</evidence>
<dbReference type="Pfam" id="PF04203">
    <property type="entry name" value="Sortase"/>
    <property type="match status" value="1"/>
</dbReference>
<keyword evidence="3" id="KW-0812">Transmembrane</keyword>
<reference evidence="4 5" key="1">
    <citation type="journal article" date="2009" name="Stand. Genomic Sci.">
        <title>Complete genome sequence of Catenulispora acidiphila type strain (ID 139908).</title>
        <authorList>
            <person name="Copeland A."/>
            <person name="Lapidus A."/>
            <person name="Glavina Del Rio T."/>
            <person name="Nolan M."/>
            <person name="Lucas S."/>
            <person name="Chen F."/>
            <person name="Tice H."/>
            <person name="Cheng J.F."/>
            <person name="Bruce D."/>
            <person name="Goodwin L."/>
            <person name="Pitluck S."/>
            <person name="Mikhailova N."/>
            <person name="Pati A."/>
            <person name="Ivanova N."/>
            <person name="Mavromatis K."/>
            <person name="Chen A."/>
            <person name="Palaniappan K."/>
            <person name="Chain P."/>
            <person name="Land M."/>
            <person name="Hauser L."/>
            <person name="Chang Y.J."/>
            <person name="Jeffries C.D."/>
            <person name="Chertkov O."/>
            <person name="Brettin T."/>
            <person name="Detter J.C."/>
            <person name="Han C."/>
            <person name="Ali Z."/>
            <person name="Tindall B.J."/>
            <person name="Goker M."/>
            <person name="Bristow J."/>
            <person name="Eisen J.A."/>
            <person name="Markowitz V."/>
            <person name="Hugenholtz P."/>
            <person name="Kyrpides N.C."/>
            <person name="Klenk H.P."/>
        </authorList>
    </citation>
    <scope>NUCLEOTIDE SEQUENCE [LARGE SCALE GENOMIC DNA]</scope>
    <source>
        <strain evidence="5">DSM 44928 / JCM 14897 / NBRC 102108 / NRRL B-24433 / ID139908</strain>
    </source>
</reference>
<dbReference type="InterPro" id="IPR023365">
    <property type="entry name" value="Sortase_dom-sf"/>
</dbReference>
<dbReference type="KEGG" id="cai:Caci_8826"/>
<dbReference type="Gene3D" id="2.40.260.10">
    <property type="entry name" value="Sortase"/>
    <property type="match status" value="1"/>
</dbReference>
<keyword evidence="3" id="KW-0472">Membrane</keyword>
<feature type="transmembrane region" description="Helical" evidence="3">
    <location>
        <begin position="12"/>
        <end position="35"/>
    </location>
</feature>
<dbReference type="NCBIfam" id="TIGR01076">
    <property type="entry name" value="sortase_fam"/>
    <property type="match status" value="1"/>
</dbReference>
<feature type="active site" description="Acyl-thioester intermediate" evidence="2">
    <location>
        <position position="206"/>
    </location>
</feature>
<dbReference type="InterPro" id="IPR042003">
    <property type="entry name" value="Sortase_E"/>
</dbReference>
<name>C7Q2A2_CATAD</name>
<dbReference type="NCBIfam" id="NF033747">
    <property type="entry name" value="class_E_sortase"/>
    <property type="match status" value="1"/>
</dbReference>
<sequence length="229" mass="24842">MARAGALLRIAIRTVGELLVTSSVLLALFIVYQLYYTNVVGRHVMNQEVNDIHKQWTVAAPARPSAPVVMAAPPPAPMPHNGDDVAILHIPRLGSGLDDAGIPVLEGVGLDILNKATGHYPGTALPGQIGNFSVAGHRKTHGEPFRHLDEMRAGDLVYVETAKDWYTYRIDADPVIVQPTDLGVVDPVPGEPGVRPTQDLMTLTTCNPWWSSTQRMIVTGHLIATRPRT</sequence>
<dbReference type="Proteomes" id="UP000000851">
    <property type="component" value="Chromosome"/>
</dbReference>
<proteinExistence type="predicted"/>
<dbReference type="STRING" id="479433.Caci_8826"/>
<keyword evidence="3" id="KW-1133">Transmembrane helix</keyword>
<protein>
    <submittedName>
        <fullName evidence="4">Sortase family protein</fullName>
    </submittedName>
</protein>
<dbReference type="HOGENOM" id="CLU_045680_5_1_11"/>
<evidence type="ECO:0000256" key="2">
    <source>
        <dbReference type="PIRSR" id="PIRSR605754-1"/>
    </source>
</evidence>
<keyword evidence="5" id="KW-1185">Reference proteome</keyword>
<dbReference type="EMBL" id="CP001700">
    <property type="protein sequence ID" value="ACU77639.1"/>
    <property type="molecule type" value="Genomic_DNA"/>
</dbReference>
<dbReference type="InterPro" id="IPR053465">
    <property type="entry name" value="Sortase_Class_E"/>
</dbReference>
<evidence type="ECO:0000256" key="3">
    <source>
        <dbReference type="SAM" id="Phobius"/>
    </source>
</evidence>
<accession>C7Q2A2</accession>
<dbReference type="InterPro" id="IPR005754">
    <property type="entry name" value="Sortase"/>
</dbReference>
<evidence type="ECO:0000313" key="5">
    <source>
        <dbReference type="Proteomes" id="UP000000851"/>
    </source>
</evidence>
<gene>
    <name evidence="4" type="ordered locus">Caci_8826</name>
</gene>
<dbReference type="InParanoid" id="C7Q2A2"/>
<dbReference type="RefSeq" id="WP_015797363.1">
    <property type="nucleotide sequence ID" value="NC_013131.1"/>
</dbReference>
<feature type="active site" description="Proton donor/acceptor" evidence="2">
    <location>
        <position position="137"/>
    </location>
</feature>
<dbReference type="eggNOG" id="COG3764">
    <property type="taxonomic scope" value="Bacteria"/>
</dbReference>
<organism evidence="4 5">
    <name type="scientific">Catenulispora acidiphila (strain DSM 44928 / JCM 14897 / NBRC 102108 / NRRL B-24433 / ID139908)</name>
    <dbReference type="NCBI Taxonomy" id="479433"/>
    <lineage>
        <taxon>Bacteria</taxon>
        <taxon>Bacillati</taxon>
        <taxon>Actinomycetota</taxon>
        <taxon>Actinomycetes</taxon>
        <taxon>Catenulisporales</taxon>
        <taxon>Catenulisporaceae</taxon>
        <taxon>Catenulispora</taxon>
    </lineage>
</organism>